<evidence type="ECO:0000313" key="2">
    <source>
        <dbReference type="Proteomes" id="UP000467124"/>
    </source>
</evidence>
<dbReference type="AlphaFoldDB" id="A0A7K2ILA2"/>
<comment type="caution">
    <text evidence="1">The sequence shown here is derived from an EMBL/GenBank/DDBJ whole genome shotgun (WGS) entry which is preliminary data.</text>
</comment>
<proteinExistence type="predicted"/>
<organism evidence="1 2">
    <name type="scientific">Nocardiopsis alba</name>
    <dbReference type="NCBI Taxonomy" id="53437"/>
    <lineage>
        <taxon>Bacteria</taxon>
        <taxon>Bacillati</taxon>
        <taxon>Actinomycetota</taxon>
        <taxon>Actinomycetes</taxon>
        <taxon>Streptosporangiales</taxon>
        <taxon>Nocardiopsidaceae</taxon>
        <taxon>Nocardiopsis</taxon>
    </lineage>
</organism>
<evidence type="ECO:0000313" key="1">
    <source>
        <dbReference type="EMBL" id="MYR30741.1"/>
    </source>
</evidence>
<protein>
    <recommendedName>
        <fullName evidence="3">Phage gp6-like head-tail connector protein</fullName>
    </recommendedName>
</protein>
<dbReference type="Proteomes" id="UP000467124">
    <property type="component" value="Unassembled WGS sequence"/>
</dbReference>
<evidence type="ECO:0008006" key="3">
    <source>
        <dbReference type="Google" id="ProtNLM"/>
    </source>
</evidence>
<reference evidence="1 2" key="1">
    <citation type="journal article" date="2019" name="Nat. Commun.">
        <title>The antimicrobial potential of Streptomyces from insect microbiomes.</title>
        <authorList>
            <person name="Chevrette M.G."/>
            <person name="Carlson C.M."/>
            <person name="Ortega H.E."/>
            <person name="Thomas C."/>
            <person name="Ananiev G.E."/>
            <person name="Barns K.J."/>
            <person name="Book A.J."/>
            <person name="Cagnazzo J."/>
            <person name="Carlos C."/>
            <person name="Flanigan W."/>
            <person name="Grubbs K.J."/>
            <person name="Horn H.A."/>
            <person name="Hoffmann F.M."/>
            <person name="Klassen J.L."/>
            <person name="Knack J.J."/>
            <person name="Lewin G.R."/>
            <person name="McDonald B.R."/>
            <person name="Muller L."/>
            <person name="Melo W.G.P."/>
            <person name="Pinto-Tomas A.A."/>
            <person name="Schmitz A."/>
            <person name="Wendt-Pienkowski E."/>
            <person name="Wildman S."/>
            <person name="Zhao M."/>
            <person name="Zhang F."/>
            <person name="Bugni T.S."/>
            <person name="Andes D.R."/>
            <person name="Pupo M.T."/>
            <person name="Currie C.R."/>
        </authorList>
    </citation>
    <scope>NUCLEOTIDE SEQUENCE [LARGE SCALE GENOMIC DNA]</scope>
    <source>
        <strain evidence="1 2">SID5840</strain>
    </source>
</reference>
<gene>
    <name evidence="1" type="ORF">GTW20_00295</name>
</gene>
<accession>A0A7K2ILA2</accession>
<sequence length="122" mass="13016">MDVTTEELRLYLGLAEIDDDRAALLLEQAASLARSIVDPLPDGAKAVILSMAGRAYANPQGISGETIGPYSVQRPQAGLYMTRDERRTLSRLAGRGGAFTVDPTPAGAGPVWPPVVEPWGPW</sequence>
<name>A0A7K2ILA2_9ACTN</name>
<dbReference type="RefSeq" id="WP_161109938.1">
    <property type="nucleotide sequence ID" value="NZ_JBHXVI010000018.1"/>
</dbReference>
<dbReference type="EMBL" id="WWHY01000001">
    <property type="protein sequence ID" value="MYR30741.1"/>
    <property type="molecule type" value="Genomic_DNA"/>
</dbReference>